<evidence type="ECO:0000256" key="1">
    <source>
        <dbReference type="ARBA" id="ARBA00006484"/>
    </source>
</evidence>
<dbReference type="SUPFAM" id="SSF51735">
    <property type="entry name" value="NAD(P)-binding Rossmann-fold domains"/>
    <property type="match status" value="1"/>
</dbReference>
<protein>
    <submittedName>
        <fullName evidence="2">Short-chain dehydrogenase/reductase</fullName>
    </submittedName>
</protein>
<organism evidence="2 3">
    <name type="scientific">Quillaja saponaria</name>
    <name type="common">Soap bark tree</name>
    <dbReference type="NCBI Taxonomy" id="32244"/>
    <lineage>
        <taxon>Eukaryota</taxon>
        <taxon>Viridiplantae</taxon>
        <taxon>Streptophyta</taxon>
        <taxon>Embryophyta</taxon>
        <taxon>Tracheophyta</taxon>
        <taxon>Spermatophyta</taxon>
        <taxon>Magnoliopsida</taxon>
        <taxon>eudicotyledons</taxon>
        <taxon>Gunneridae</taxon>
        <taxon>Pentapetalae</taxon>
        <taxon>rosids</taxon>
        <taxon>fabids</taxon>
        <taxon>Fabales</taxon>
        <taxon>Quillajaceae</taxon>
        <taxon>Quillaja</taxon>
    </lineage>
</organism>
<evidence type="ECO:0000313" key="3">
    <source>
        <dbReference type="Proteomes" id="UP001163823"/>
    </source>
</evidence>
<proteinExistence type="inferred from homology"/>
<dbReference type="Pfam" id="PF13561">
    <property type="entry name" value="adh_short_C2"/>
    <property type="match status" value="1"/>
</dbReference>
<dbReference type="InterPro" id="IPR002347">
    <property type="entry name" value="SDR_fam"/>
</dbReference>
<dbReference type="EMBL" id="JARAOO010000010">
    <property type="protein sequence ID" value="KAJ7954332.1"/>
    <property type="molecule type" value="Genomic_DNA"/>
</dbReference>
<dbReference type="AlphaFoldDB" id="A0AAD7LAS9"/>
<dbReference type="PANTHER" id="PTHR42820:SF1">
    <property type="entry name" value="SHORT-CHAIN DEHYDROGENASE_REDUCTASE FAMILY PROTEIN"/>
    <property type="match status" value="1"/>
</dbReference>
<dbReference type="InterPro" id="IPR036291">
    <property type="entry name" value="NAD(P)-bd_dom_sf"/>
</dbReference>
<dbReference type="Proteomes" id="UP001163823">
    <property type="component" value="Chromosome 10"/>
</dbReference>
<dbReference type="Gene3D" id="3.40.50.720">
    <property type="entry name" value="NAD(P)-binding Rossmann-like Domain"/>
    <property type="match status" value="1"/>
</dbReference>
<comment type="similarity">
    <text evidence="1">Belongs to the short-chain dehydrogenases/reductases (SDR) family.</text>
</comment>
<reference evidence="2" key="1">
    <citation type="journal article" date="2023" name="Science">
        <title>Elucidation of the pathway for biosynthesis of saponin adjuvants from the soapbark tree.</title>
        <authorList>
            <person name="Reed J."/>
            <person name="Orme A."/>
            <person name="El-Demerdash A."/>
            <person name="Owen C."/>
            <person name="Martin L.B.B."/>
            <person name="Misra R.C."/>
            <person name="Kikuchi S."/>
            <person name="Rejzek M."/>
            <person name="Martin A.C."/>
            <person name="Harkess A."/>
            <person name="Leebens-Mack J."/>
            <person name="Louveau T."/>
            <person name="Stephenson M.J."/>
            <person name="Osbourn A."/>
        </authorList>
    </citation>
    <scope>NUCLEOTIDE SEQUENCE</scope>
    <source>
        <strain evidence="2">S10</strain>
    </source>
</reference>
<evidence type="ECO:0000313" key="2">
    <source>
        <dbReference type="EMBL" id="KAJ7954332.1"/>
    </source>
</evidence>
<dbReference type="KEGG" id="qsa:O6P43_025922"/>
<sequence length="135" mass="14981">MAEKEDPSYAHQARQAIMGGLGSPSYTLSKQAIVGVVKTTTCEQGIHGIHVESLEMLVKAYREVLWKEDLKTEDVIKLVREGVYCVGEVLLQKMLHNAQAVLFLVSEDSGFITSHNLVLDGGFTYACSNRSFIYK</sequence>
<gene>
    <name evidence="2" type="ORF">O6P43_025922</name>
</gene>
<dbReference type="PANTHER" id="PTHR42820">
    <property type="entry name" value="SHORT-CHAIN DEHYDROGENASE REDUCTASE"/>
    <property type="match status" value="1"/>
</dbReference>
<keyword evidence="3" id="KW-1185">Reference proteome</keyword>
<name>A0AAD7LAS9_QUISA</name>
<comment type="caution">
    <text evidence="2">The sequence shown here is derived from an EMBL/GenBank/DDBJ whole genome shotgun (WGS) entry which is preliminary data.</text>
</comment>
<accession>A0AAD7LAS9</accession>